<gene>
    <name evidence="1" type="ORF">rCG_49376</name>
</gene>
<evidence type="ECO:0000313" key="2">
    <source>
        <dbReference type="Proteomes" id="UP000234681"/>
    </source>
</evidence>
<dbReference type="Proteomes" id="UP000234681">
    <property type="component" value="Chromosome 18"/>
</dbReference>
<accession>A6J2R0</accession>
<protein>
    <submittedName>
        <fullName evidence="1">RCG49376</fullName>
    </submittedName>
</protein>
<dbReference type="EMBL" id="CH473974">
    <property type="protein sequence ID" value="EDL76191.1"/>
    <property type="molecule type" value="Genomic_DNA"/>
</dbReference>
<sequence>MYGRFMKEKTCLSSLSDLLKFANCFVPKSTKPAQNFRKRKKGRRSWRTAGGWEVSDQQLYFESIHWIL</sequence>
<proteinExistence type="predicted"/>
<dbReference type="AlphaFoldDB" id="A6J2R0"/>
<name>A6J2R0_RAT</name>
<evidence type="ECO:0000313" key="1">
    <source>
        <dbReference type="EMBL" id="EDL76191.1"/>
    </source>
</evidence>
<reference evidence="2" key="1">
    <citation type="submission" date="2005-09" db="EMBL/GenBank/DDBJ databases">
        <authorList>
            <person name="Mural R.J."/>
            <person name="Li P.W."/>
            <person name="Adams M.D."/>
            <person name="Amanatides P.G."/>
            <person name="Baden-Tillson H."/>
            <person name="Barnstead M."/>
            <person name="Chin S.H."/>
            <person name="Dew I."/>
            <person name="Evans C.A."/>
            <person name="Ferriera S."/>
            <person name="Flanigan M."/>
            <person name="Fosler C."/>
            <person name="Glodek A."/>
            <person name="Gu Z."/>
            <person name="Holt R.A."/>
            <person name="Jennings D."/>
            <person name="Kraft C.L."/>
            <person name="Lu F."/>
            <person name="Nguyen T."/>
            <person name="Nusskern D.R."/>
            <person name="Pfannkoch C.M."/>
            <person name="Sitter C."/>
            <person name="Sutton G.G."/>
            <person name="Venter J.C."/>
            <person name="Wang Z."/>
            <person name="Woodage T."/>
            <person name="Zheng X.H."/>
            <person name="Zhong F."/>
        </authorList>
    </citation>
    <scope>NUCLEOTIDE SEQUENCE [LARGE SCALE GENOMIC DNA]</scope>
    <source>
        <strain>BN</strain>
        <strain evidence="2">Sprague-Dawley</strain>
    </source>
</reference>
<organism evidence="1 2">
    <name type="scientific">Rattus norvegicus</name>
    <name type="common">Rat</name>
    <dbReference type="NCBI Taxonomy" id="10116"/>
    <lineage>
        <taxon>Eukaryota</taxon>
        <taxon>Metazoa</taxon>
        <taxon>Chordata</taxon>
        <taxon>Craniata</taxon>
        <taxon>Vertebrata</taxon>
        <taxon>Euteleostomi</taxon>
        <taxon>Mammalia</taxon>
        <taxon>Eutheria</taxon>
        <taxon>Euarchontoglires</taxon>
        <taxon>Glires</taxon>
        <taxon>Rodentia</taxon>
        <taxon>Myomorpha</taxon>
        <taxon>Muroidea</taxon>
        <taxon>Muridae</taxon>
        <taxon>Murinae</taxon>
        <taxon>Rattus</taxon>
    </lineage>
</organism>